<keyword evidence="2" id="KW-1185">Reference proteome</keyword>
<gene>
    <name evidence="1" type="ORF">CPB83DRAFT_853508</name>
</gene>
<sequence length="87" mass="9941">MHLFPRLRIVEVHRHESLSYAHASSLLELLEMYAIDGKTEGESAGDRALQHFIFTQDMDGDVHPMEELMNYRAMGVLIDPRSTKTPS</sequence>
<evidence type="ECO:0000313" key="1">
    <source>
        <dbReference type="EMBL" id="KAF9528958.1"/>
    </source>
</evidence>
<proteinExistence type="predicted"/>
<organism evidence="1 2">
    <name type="scientific">Crepidotus variabilis</name>
    <dbReference type="NCBI Taxonomy" id="179855"/>
    <lineage>
        <taxon>Eukaryota</taxon>
        <taxon>Fungi</taxon>
        <taxon>Dikarya</taxon>
        <taxon>Basidiomycota</taxon>
        <taxon>Agaricomycotina</taxon>
        <taxon>Agaricomycetes</taxon>
        <taxon>Agaricomycetidae</taxon>
        <taxon>Agaricales</taxon>
        <taxon>Agaricineae</taxon>
        <taxon>Crepidotaceae</taxon>
        <taxon>Crepidotus</taxon>
    </lineage>
</organism>
<evidence type="ECO:0000313" key="2">
    <source>
        <dbReference type="Proteomes" id="UP000807306"/>
    </source>
</evidence>
<protein>
    <submittedName>
        <fullName evidence="1">Uncharacterized protein</fullName>
    </submittedName>
</protein>
<dbReference type="Proteomes" id="UP000807306">
    <property type="component" value="Unassembled WGS sequence"/>
</dbReference>
<name>A0A9P6EHF0_9AGAR</name>
<dbReference type="EMBL" id="MU157849">
    <property type="protein sequence ID" value="KAF9528958.1"/>
    <property type="molecule type" value="Genomic_DNA"/>
</dbReference>
<dbReference type="AlphaFoldDB" id="A0A9P6EHF0"/>
<comment type="caution">
    <text evidence="1">The sequence shown here is derived from an EMBL/GenBank/DDBJ whole genome shotgun (WGS) entry which is preliminary data.</text>
</comment>
<accession>A0A9P6EHF0</accession>
<reference evidence="1" key="1">
    <citation type="submission" date="2020-11" db="EMBL/GenBank/DDBJ databases">
        <authorList>
            <consortium name="DOE Joint Genome Institute"/>
            <person name="Ahrendt S."/>
            <person name="Riley R."/>
            <person name="Andreopoulos W."/>
            <person name="Labutti K."/>
            <person name="Pangilinan J."/>
            <person name="Ruiz-Duenas F.J."/>
            <person name="Barrasa J.M."/>
            <person name="Sanchez-Garcia M."/>
            <person name="Camarero S."/>
            <person name="Miyauchi S."/>
            <person name="Serrano A."/>
            <person name="Linde D."/>
            <person name="Babiker R."/>
            <person name="Drula E."/>
            <person name="Ayuso-Fernandez I."/>
            <person name="Pacheco R."/>
            <person name="Padilla G."/>
            <person name="Ferreira P."/>
            <person name="Barriuso J."/>
            <person name="Kellner H."/>
            <person name="Castanera R."/>
            <person name="Alfaro M."/>
            <person name="Ramirez L."/>
            <person name="Pisabarro A.G."/>
            <person name="Kuo A."/>
            <person name="Tritt A."/>
            <person name="Lipzen A."/>
            <person name="He G."/>
            <person name="Yan M."/>
            <person name="Ng V."/>
            <person name="Cullen D."/>
            <person name="Martin F."/>
            <person name="Rosso M.-N."/>
            <person name="Henrissat B."/>
            <person name="Hibbett D."/>
            <person name="Martinez A.T."/>
            <person name="Grigoriev I.V."/>
        </authorList>
    </citation>
    <scope>NUCLEOTIDE SEQUENCE</scope>
    <source>
        <strain evidence="1">CBS 506.95</strain>
    </source>
</reference>